<keyword evidence="3" id="KW-1185">Reference proteome</keyword>
<proteinExistence type="predicted"/>
<accession>A0ABN3U4Z2</accession>
<dbReference type="Gene3D" id="1.10.620.20">
    <property type="entry name" value="Ribonucleotide Reductase, subunit A"/>
    <property type="match status" value="1"/>
</dbReference>
<sequence length="330" mass="36482">MTIAGDLPGVVSDITETQDVRPDLMPTSQDLYYRWERQQWSVAALDLADDTAAWTRLRPFYRTELLNALTELEVGEVTVVETLSSLVDRAPTDDDRIYLSTQLADEGRHVRFFQTYLRQAAGISGEGLADSADYTNHFAPELRRVTRAVWAEDDRASWYRAVVYYHLITEGVLAATALRTTRQLARRLPLPALVEGLTNVTRDESRHVAFGMLAARDGVGAGYGGPVLESYLHGLDLAARVLVGPLRKQAVPAVRTALGIRAAQLRGGFDIARDRAMRQLSHIGLPEAVPEAGAVWDRALERALDAYAEHWNTPHPVRAAGALSKGEDTR</sequence>
<comment type="cofactor">
    <cofactor evidence="1">
        <name>Fe cation</name>
        <dbReference type="ChEBI" id="CHEBI:24875"/>
    </cofactor>
</comment>
<dbReference type="Pfam" id="PF00268">
    <property type="entry name" value="Ribonuc_red_sm"/>
    <property type="match status" value="1"/>
</dbReference>
<dbReference type="InterPro" id="IPR012348">
    <property type="entry name" value="RNR-like"/>
</dbReference>
<evidence type="ECO:0000256" key="1">
    <source>
        <dbReference type="ARBA" id="ARBA00001962"/>
    </source>
</evidence>
<dbReference type="RefSeq" id="WP_344450193.1">
    <property type="nucleotide sequence ID" value="NZ_BAAATZ010000007.1"/>
</dbReference>
<organism evidence="2 3">
    <name type="scientific">Actinocorallia aurantiaca</name>
    <dbReference type="NCBI Taxonomy" id="46204"/>
    <lineage>
        <taxon>Bacteria</taxon>
        <taxon>Bacillati</taxon>
        <taxon>Actinomycetota</taxon>
        <taxon>Actinomycetes</taxon>
        <taxon>Streptosporangiales</taxon>
        <taxon>Thermomonosporaceae</taxon>
        <taxon>Actinocorallia</taxon>
    </lineage>
</organism>
<reference evidence="2 3" key="1">
    <citation type="journal article" date="2019" name="Int. J. Syst. Evol. Microbiol.">
        <title>The Global Catalogue of Microorganisms (GCM) 10K type strain sequencing project: providing services to taxonomists for standard genome sequencing and annotation.</title>
        <authorList>
            <consortium name="The Broad Institute Genomics Platform"/>
            <consortium name="The Broad Institute Genome Sequencing Center for Infectious Disease"/>
            <person name="Wu L."/>
            <person name="Ma J."/>
        </authorList>
    </citation>
    <scope>NUCLEOTIDE SEQUENCE [LARGE SCALE GENOMIC DNA]</scope>
    <source>
        <strain evidence="2 3">JCM 8201</strain>
    </source>
</reference>
<evidence type="ECO:0000313" key="3">
    <source>
        <dbReference type="Proteomes" id="UP001501842"/>
    </source>
</evidence>
<evidence type="ECO:0000313" key="2">
    <source>
        <dbReference type="EMBL" id="GAA2724409.1"/>
    </source>
</evidence>
<dbReference type="InterPro" id="IPR000358">
    <property type="entry name" value="RNR_small_fam"/>
</dbReference>
<gene>
    <name evidence="2" type="ORF">GCM10010439_21970</name>
</gene>
<dbReference type="EMBL" id="BAAATZ010000007">
    <property type="protein sequence ID" value="GAA2724409.1"/>
    <property type="molecule type" value="Genomic_DNA"/>
</dbReference>
<dbReference type="InterPro" id="IPR009078">
    <property type="entry name" value="Ferritin-like_SF"/>
</dbReference>
<comment type="caution">
    <text evidence="2">The sequence shown here is derived from an EMBL/GenBank/DDBJ whole genome shotgun (WGS) entry which is preliminary data.</text>
</comment>
<name>A0ABN3U4Z2_9ACTN</name>
<dbReference type="SUPFAM" id="SSF47240">
    <property type="entry name" value="Ferritin-like"/>
    <property type="match status" value="1"/>
</dbReference>
<protein>
    <submittedName>
        <fullName evidence="2">Uncharacterized protein</fullName>
    </submittedName>
</protein>
<dbReference type="Proteomes" id="UP001501842">
    <property type="component" value="Unassembled WGS sequence"/>
</dbReference>